<dbReference type="InterPro" id="IPR010982">
    <property type="entry name" value="Lambda_DNA-bd_dom_sf"/>
</dbReference>
<organism evidence="4 5">
    <name type="scientific">Photobacterium pectinilyticum</name>
    <dbReference type="NCBI Taxonomy" id="2906793"/>
    <lineage>
        <taxon>Bacteria</taxon>
        <taxon>Pseudomonadati</taxon>
        <taxon>Pseudomonadota</taxon>
        <taxon>Gammaproteobacteria</taxon>
        <taxon>Vibrionales</taxon>
        <taxon>Vibrionaceae</taxon>
        <taxon>Photobacterium</taxon>
    </lineage>
</organism>
<comment type="caution">
    <text evidence="4">The sequence shown here is derived from an EMBL/GenBank/DDBJ whole genome shotgun (WGS) entry which is preliminary data.</text>
</comment>
<evidence type="ECO:0000313" key="4">
    <source>
        <dbReference type="EMBL" id="MCQ1059719.1"/>
    </source>
</evidence>
<dbReference type="RefSeq" id="WP_255043813.1">
    <property type="nucleotide sequence ID" value="NZ_JANEYT010000044.1"/>
</dbReference>
<dbReference type="SUPFAM" id="SSF47413">
    <property type="entry name" value="lambda repressor-like DNA-binding domains"/>
    <property type="match status" value="1"/>
</dbReference>
<accession>A0ABT1N4R9</accession>
<feature type="domain" description="HTH cro/C1-type" evidence="3">
    <location>
        <begin position="14"/>
        <end position="72"/>
    </location>
</feature>
<dbReference type="EMBL" id="JANEYT010000044">
    <property type="protein sequence ID" value="MCQ1059719.1"/>
    <property type="molecule type" value="Genomic_DNA"/>
</dbReference>
<keyword evidence="2" id="KW-0067">ATP-binding</keyword>
<evidence type="ECO:0000313" key="5">
    <source>
        <dbReference type="Proteomes" id="UP001524460"/>
    </source>
</evidence>
<dbReference type="SMART" id="SM00530">
    <property type="entry name" value="HTH_XRE"/>
    <property type="match status" value="1"/>
</dbReference>
<dbReference type="Gene3D" id="1.10.260.40">
    <property type="entry name" value="lambda repressor-like DNA-binding domains"/>
    <property type="match status" value="1"/>
</dbReference>
<dbReference type="PROSITE" id="PS50943">
    <property type="entry name" value="HTH_CROC1"/>
    <property type="match status" value="1"/>
</dbReference>
<gene>
    <name evidence="4" type="ORF">NHN17_16850</name>
</gene>
<dbReference type="Gene3D" id="3.40.50.300">
    <property type="entry name" value="P-loop containing nucleotide triphosphate hydrolases"/>
    <property type="match status" value="1"/>
</dbReference>
<reference evidence="4 5" key="1">
    <citation type="submission" date="2022-07" db="EMBL/GenBank/DDBJ databases">
        <title>Photobacterium pectinilyticum sp. nov., a marine bacterium isolated from surface seawater of Qingdao offshore.</title>
        <authorList>
            <person name="Wang X."/>
        </authorList>
    </citation>
    <scope>NUCLEOTIDE SEQUENCE [LARGE SCALE GENOMIC DNA]</scope>
    <source>
        <strain evidence="4 5">ZSDE20</strain>
    </source>
</reference>
<dbReference type="InterPro" id="IPR001387">
    <property type="entry name" value="Cro/C1-type_HTH"/>
</dbReference>
<sequence>MNTSQKLMLNSKRIKQLRQQNGLSQEAFADACEQRLIRISIATIKRAETNRPVSLRTAKNIATFYDVDLDELVTDYKDAVPLPHTTNNNYSNSLYLLISIQTNNENIEKTITSELANYNPQIISDCQYSKCFIINLKKLNIDYEKDIISHIHGVFLKAKQHTSLLHPVTFYVTSFQEGSDEQALNYVSNKKNKLTKLINLIPTNCVVVSENIKLTFNDKLYYNHIGIYSNNNLWSLDEELFFERKPCVELIGRDQEINEIIKIIDNSFDTKKPSLTCIHGQQGVGRTRILQEVSRFYYKLDVKIAYYDLSRKDIDWWSINEIVLSFINIDKNKVIIVIDNLDHSGIKTLSKINNILSSIKSSSFSIIASSDTKNIEKVNKYIDINNKMEVKNLDEDICKKDLINKLGLSNEQAETLTSTSSCIPLYLRMLLSRDSVDTAESLQILIQSKINSLCPEETQLLHTLSIYGQSISTKELNSVFNPTVKLQQLLSNGLIKFVDSETIKLVNLVIQKTIIELQTDKEKIVSHNNAAKIILFKTDKLIITDWLTVQQHFLKANNKSKVAWCCVRIAGIYLSSSDYNKAHQSINYGLNCLSQYNHEDDKLDINYNITVEIELKLLLAKLYMHQLGWGYYKIEPLYLQVLQQCELVSATSRKMETLFGLWSYNLSNCNITNANYYAHKAQEISENCHDDYYRVMTLTALSNTSLWLGNHEDTIKYAFEALMFYNENDRDNYQIMDGQDPRMLPYHTIIISKALLEQEDGPVMLKNLLDITEDQNNSFNHAMTYQTAALYYWLHRDQQSAHFYATKLYEISEKHDYSFYRGIAQLIIGWSKFTQNQDPKYISQIVQAYEVQMVNAGGELCYSIYSVILAETLLSNHQYETAATLLKAAIEKCNEDRTECYLPKLLALQAFACNNDEGVQQALSHPLCTPRQRSIIENHITQLMAAPI</sequence>
<dbReference type="Pfam" id="PF01381">
    <property type="entry name" value="HTH_3"/>
    <property type="match status" value="1"/>
</dbReference>
<keyword evidence="5" id="KW-1185">Reference proteome</keyword>
<proteinExistence type="predicted"/>
<evidence type="ECO:0000259" key="3">
    <source>
        <dbReference type="PROSITE" id="PS50943"/>
    </source>
</evidence>
<dbReference type="InterPro" id="IPR027417">
    <property type="entry name" value="P-loop_NTPase"/>
</dbReference>
<dbReference type="SUPFAM" id="SSF52540">
    <property type="entry name" value="P-loop containing nucleoside triphosphate hydrolases"/>
    <property type="match status" value="1"/>
</dbReference>
<evidence type="ECO:0000256" key="2">
    <source>
        <dbReference type="ARBA" id="ARBA00022840"/>
    </source>
</evidence>
<dbReference type="PANTHER" id="PTHR16305:SF28">
    <property type="entry name" value="GUANYLATE CYCLASE DOMAIN-CONTAINING PROTEIN"/>
    <property type="match status" value="1"/>
</dbReference>
<protein>
    <submittedName>
        <fullName evidence="4">XRE family transcriptional regulator</fullName>
    </submittedName>
</protein>
<keyword evidence="1" id="KW-0547">Nucleotide-binding</keyword>
<evidence type="ECO:0000256" key="1">
    <source>
        <dbReference type="ARBA" id="ARBA00022741"/>
    </source>
</evidence>
<dbReference type="Proteomes" id="UP001524460">
    <property type="component" value="Unassembled WGS sequence"/>
</dbReference>
<dbReference type="CDD" id="cd00093">
    <property type="entry name" value="HTH_XRE"/>
    <property type="match status" value="1"/>
</dbReference>
<dbReference type="PANTHER" id="PTHR16305">
    <property type="entry name" value="TESTICULAR SOLUBLE ADENYLYL CYCLASE"/>
    <property type="match status" value="1"/>
</dbReference>
<name>A0ABT1N4R9_9GAMM</name>